<evidence type="ECO:0000256" key="8">
    <source>
        <dbReference type="ARBA" id="ARBA00022722"/>
    </source>
</evidence>
<evidence type="ECO:0000256" key="15">
    <source>
        <dbReference type="ARBA" id="ARBA00049244"/>
    </source>
</evidence>
<dbReference type="SUPFAM" id="SSF47807">
    <property type="entry name" value="5' to 3' exonuclease, C-terminal subdomain"/>
    <property type="match status" value="1"/>
</dbReference>
<evidence type="ECO:0000256" key="1">
    <source>
        <dbReference type="ARBA" id="ARBA00007705"/>
    </source>
</evidence>
<organism evidence="22 24">
    <name type="scientific">Francisella adeliensis</name>
    <dbReference type="NCBI Taxonomy" id="2007306"/>
    <lineage>
        <taxon>Bacteria</taxon>
        <taxon>Pseudomonadati</taxon>
        <taxon>Pseudomonadota</taxon>
        <taxon>Gammaproteobacteria</taxon>
        <taxon>Thiotrichales</taxon>
        <taxon>Francisellaceae</taxon>
        <taxon>Francisella</taxon>
    </lineage>
</organism>
<dbReference type="InterPro" id="IPR002298">
    <property type="entry name" value="DNA_polymerase_A"/>
</dbReference>
<reference evidence="23 25" key="2">
    <citation type="submission" date="2019-08" db="EMBL/GenBank/DDBJ databases">
        <title>Complete genome sequences of Francisella adeliensis (FSC1325 and FSC1326).</title>
        <authorList>
            <person name="Ohrman C."/>
            <person name="Uneklint I."/>
            <person name="Vallesi A."/>
            <person name="Karlsson L."/>
            <person name="Sjodin A."/>
        </authorList>
    </citation>
    <scope>NUCLEOTIDE SEQUENCE [LARGE SCALE GENOMIC DNA]</scope>
    <source>
        <strain evidence="23 25">FSC1325</strain>
    </source>
</reference>
<dbReference type="InterPro" id="IPR020045">
    <property type="entry name" value="DNA_polI_H3TH"/>
</dbReference>
<dbReference type="FunFam" id="1.20.1060.10:FF:000001">
    <property type="entry name" value="DNA polymerase I"/>
    <property type="match status" value="1"/>
</dbReference>
<dbReference type="FunFam" id="3.40.50.1010:FF:000001">
    <property type="entry name" value="DNA polymerase I"/>
    <property type="match status" value="1"/>
</dbReference>
<keyword evidence="10 17" id="KW-0378">Hydrolase</keyword>
<dbReference type="CDD" id="cd08637">
    <property type="entry name" value="DNA_pol_A_pol_I_C"/>
    <property type="match status" value="1"/>
</dbReference>
<keyword evidence="18" id="KW-0175">Coiled coil</keyword>
<dbReference type="EMBL" id="CP043424">
    <property type="protein sequence ID" value="QIW12694.1"/>
    <property type="molecule type" value="Genomic_DNA"/>
</dbReference>
<evidence type="ECO:0000256" key="2">
    <source>
        <dbReference type="ARBA" id="ARBA00011541"/>
    </source>
</evidence>
<dbReference type="NCBIfam" id="TIGR00593">
    <property type="entry name" value="pola"/>
    <property type="match status" value="1"/>
</dbReference>
<dbReference type="GO" id="GO:0003677">
    <property type="term" value="F:DNA binding"/>
    <property type="evidence" value="ECO:0007669"/>
    <property type="project" value="UniProtKB-UniRule"/>
</dbReference>
<evidence type="ECO:0000259" key="20">
    <source>
        <dbReference type="SMART" id="SM00475"/>
    </source>
</evidence>
<proteinExistence type="inferred from homology"/>
<keyword evidence="7 17" id="KW-0235">DNA replication</keyword>
<evidence type="ECO:0000256" key="17">
    <source>
        <dbReference type="RuleBase" id="RU004460"/>
    </source>
</evidence>
<dbReference type="Pfam" id="PF00476">
    <property type="entry name" value="DNA_pol_A"/>
    <property type="match status" value="1"/>
</dbReference>
<evidence type="ECO:0000313" key="24">
    <source>
        <dbReference type="Proteomes" id="UP000251120"/>
    </source>
</evidence>
<feature type="domain" description="5'-3' exonuclease" evidence="20">
    <location>
        <begin position="2"/>
        <end position="256"/>
    </location>
</feature>
<dbReference type="GO" id="GO:0008409">
    <property type="term" value="F:5'-3' exonuclease activity"/>
    <property type="evidence" value="ECO:0007669"/>
    <property type="project" value="UniProtKB-UniRule"/>
</dbReference>
<evidence type="ECO:0000259" key="21">
    <source>
        <dbReference type="SMART" id="SM00482"/>
    </source>
</evidence>
<dbReference type="SUPFAM" id="SSF56672">
    <property type="entry name" value="DNA/RNA polymerases"/>
    <property type="match status" value="1"/>
</dbReference>
<keyword evidence="9 17" id="KW-0227">DNA damage</keyword>
<comment type="subunit">
    <text evidence="2">Single-chain monomer with multiple functions.</text>
</comment>
<evidence type="ECO:0000256" key="16">
    <source>
        <dbReference type="NCBIfam" id="TIGR00593"/>
    </source>
</evidence>
<dbReference type="PROSITE" id="PS00447">
    <property type="entry name" value="DNA_POLYMERASE_A"/>
    <property type="match status" value="1"/>
</dbReference>
<keyword evidence="5 17" id="KW-0808">Transferase</keyword>
<dbReference type="Proteomes" id="UP000251120">
    <property type="component" value="Chromosome"/>
</dbReference>
<evidence type="ECO:0000256" key="12">
    <source>
        <dbReference type="ARBA" id="ARBA00022932"/>
    </source>
</evidence>
<evidence type="ECO:0000256" key="5">
    <source>
        <dbReference type="ARBA" id="ARBA00022679"/>
    </source>
</evidence>
<protein>
    <recommendedName>
        <fullName evidence="4 16">DNA polymerase I</fullName>
        <ecNumber evidence="3 16">2.7.7.7</ecNumber>
    </recommendedName>
</protein>
<keyword evidence="8" id="KW-0540">Nuclease</keyword>
<dbReference type="SMART" id="SM00475">
    <property type="entry name" value="53EXOc"/>
    <property type="match status" value="1"/>
</dbReference>
<feature type="coiled-coil region" evidence="18">
    <location>
        <begin position="521"/>
        <end position="548"/>
    </location>
</feature>
<keyword evidence="25" id="KW-1185">Reference proteome</keyword>
<dbReference type="Pfam" id="PF02739">
    <property type="entry name" value="5_3_exonuc_N"/>
    <property type="match status" value="1"/>
</dbReference>
<dbReference type="CDD" id="cd06139">
    <property type="entry name" value="DNA_polA_I_Ecoli_like_exo"/>
    <property type="match status" value="1"/>
</dbReference>
<reference evidence="22 24" key="1">
    <citation type="submission" date="2017-06" db="EMBL/GenBank/DDBJ databases">
        <title>Complete genome of Francisella adeliensis.</title>
        <authorList>
            <person name="Vallesi A."/>
            <person name="Sjodin A."/>
        </authorList>
    </citation>
    <scope>NUCLEOTIDE SEQUENCE [LARGE SCALE GENOMIC DNA]</scope>
    <source>
        <strain evidence="22 24">FDC440</strain>
    </source>
</reference>
<dbReference type="Pfam" id="PF01367">
    <property type="entry name" value="5_3_exonuc"/>
    <property type="match status" value="1"/>
</dbReference>
<dbReference type="Gene3D" id="1.20.1060.10">
    <property type="entry name" value="Taq DNA Polymerase, Chain T, domain 4"/>
    <property type="match status" value="1"/>
</dbReference>
<dbReference type="PRINTS" id="PR00868">
    <property type="entry name" value="DNAPOLI"/>
</dbReference>
<dbReference type="Proteomes" id="UP000681131">
    <property type="component" value="Chromosome"/>
</dbReference>
<dbReference type="SMART" id="SM00474">
    <property type="entry name" value="35EXOc"/>
    <property type="match status" value="1"/>
</dbReference>
<dbReference type="RefSeq" id="WP_112870624.1">
    <property type="nucleotide sequence ID" value="NZ_CP021781.1"/>
</dbReference>
<dbReference type="SUPFAM" id="SSF88723">
    <property type="entry name" value="PIN domain-like"/>
    <property type="match status" value="1"/>
</dbReference>
<dbReference type="GO" id="GO:0006302">
    <property type="term" value="P:double-strand break repair"/>
    <property type="evidence" value="ECO:0007669"/>
    <property type="project" value="TreeGrafter"/>
</dbReference>
<dbReference type="InterPro" id="IPR001098">
    <property type="entry name" value="DNA-dir_DNA_pol_A_palm_dom"/>
</dbReference>
<evidence type="ECO:0000256" key="14">
    <source>
        <dbReference type="ARBA" id="ARBA00023204"/>
    </source>
</evidence>
<dbReference type="InterPro" id="IPR036279">
    <property type="entry name" value="5-3_exonuclease_C_sf"/>
</dbReference>
<dbReference type="InterPro" id="IPR043502">
    <property type="entry name" value="DNA/RNA_pol_sf"/>
</dbReference>
<evidence type="ECO:0000313" key="23">
    <source>
        <dbReference type="EMBL" id="QIW12694.1"/>
    </source>
</evidence>
<evidence type="ECO:0000256" key="7">
    <source>
        <dbReference type="ARBA" id="ARBA00022705"/>
    </source>
</evidence>
<dbReference type="InterPro" id="IPR020046">
    <property type="entry name" value="5-3_exonucl_a-hlix_arch_N"/>
</dbReference>
<keyword evidence="6 17" id="KW-0548">Nucleotidyltransferase</keyword>
<evidence type="ECO:0000256" key="13">
    <source>
        <dbReference type="ARBA" id="ARBA00023125"/>
    </source>
</evidence>
<evidence type="ECO:0000256" key="11">
    <source>
        <dbReference type="ARBA" id="ARBA00022839"/>
    </source>
</evidence>
<dbReference type="GO" id="GO:0003887">
    <property type="term" value="F:DNA-directed DNA polymerase activity"/>
    <property type="evidence" value="ECO:0007669"/>
    <property type="project" value="UniProtKB-UniRule"/>
</dbReference>
<dbReference type="InterPro" id="IPR012337">
    <property type="entry name" value="RNaseH-like_sf"/>
</dbReference>
<dbReference type="PANTHER" id="PTHR10133">
    <property type="entry name" value="DNA POLYMERASE I"/>
    <property type="match status" value="1"/>
</dbReference>
<evidence type="ECO:0000313" key="25">
    <source>
        <dbReference type="Proteomes" id="UP000681131"/>
    </source>
</evidence>
<gene>
    <name evidence="17 23" type="primary">polA</name>
    <name evidence="22" type="ORF">CDH04_08580</name>
    <name evidence="23" type="ORF">FZC43_08585</name>
</gene>
<comment type="similarity">
    <text evidence="1 17">Belongs to the DNA polymerase type-A family.</text>
</comment>
<dbReference type="SMART" id="SM00279">
    <property type="entry name" value="HhH2"/>
    <property type="match status" value="1"/>
</dbReference>
<dbReference type="InterPro" id="IPR019760">
    <property type="entry name" value="DNA-dir_DNA_pol_A_CS"/>
</dbReference>
<dbReference type="InterPro" id="IPR018320">
    <property type="entry name" value="DNA_polymerase_1"/>
</dbReference>
<dbReference type="FunFam" id="1.10.150.20:FF:000002">
    <property type="entry name" value="DNA polymerase I"/>
    <property type="match status" value="1"/>
</dbReference>
<dbReference type="Pfam" id="PF01612">
    <property type="entry name" value="DNA_pol_A_exo1"/>
    <property type="match status" value="1"/>
</dbReference>
<dbReference type="KEGG" id="fad:CDH04_08580"/>
<keyword evidence="11 17" id="KW-0269">Exonuclease</keyword>
<evidence type="ECO:0000256" key="10">
    <source>
        <dbReference type="ARBA" id="ARBA00022801"/>
    </source>
</evidence>
<keyword evidence="14 17" id="KW-0234">DNA repair</keyword>
<comment type="function">
    <text evidence="17">In addition to polymerase activity, this DNA polymerase exhibits 3'-5' and 5'-3' exonuclease activity.</text>
</comment>
<dbReference type="FunFam" id="1.10.150.20:FF:000003">
    <property type="entry name" value="DNA polymerase I"/>
    <property type="match status" value="1"/>
</dbReference>
<dbReference type="Gene3D" id="1.10.150.20">
    <property type="entry name" value="5' to 3' exonuclease, C-terminal subdomain"/>
    <property type="match status" value="2"/>
</dbReference>
<dbReference type="SMART" id="SM00482">
    <property type="entry name" value="POLAc"/>
    <property type="match status" value="1"/>
</dbReference>
<evidence type="ECO:0000256" key="3">
    <source>
        <dbReference type="ARBA" id="ARBA00012417"/>
    </source>
</evidence>
<dbReference type="OrthoDB" id="9806424at2"/>
<dbReference type="InterPro" id="IPR036397">
    <property type="entry name" value="RNaseH_sf"/>
</dbReference>
<dbReference type="SUPFAM" id="SSF53098">
    <property type="entry name" value="Ribonuclease H-like"/>
    <property type="match status" value="1"/>
</dbReference>
<dbReference type="GO" id="GO:0008408">
    <property type="term" value="F:3'-5' exonuclease activity"/>
    <property type="evidence" value="ECO:0007669"/>
    <property type="project" value="UniProtKB-UniRule"/>
</dbReference>
<evidence type="ECO:0000313" key="22">
    <source>
        <dbReference type="EMBL" id="AXA34447.1"/>
    </source>
</evidence>
<dbReference type="EMBL" id="CP021781">
    <property type="protein sequence ID" value="AXA34447.1"/>
    <property type="molecule type" value="Genomic_DNA"/>
</dbReference>
<dbReference type="Gene3D" id="3.40.50.1010">
    <property type="entry name" value="5'-nuclease"/>
    <property type="match status" value="1"/>
</dbReference>
<dbReference type="EC" id="2.7.7.7" evidence="3 16"/>
<dbReference type="InterPro" id="IPR008918">
    <property type="entry name" value="HhH2"/>
</dbReference>
<feature type="domain" description="3'-5' exonuclease" evidence="19">
    <location>
        <begin position="310"/>
        <end position="496"/>
    </location>
</feature>
<evidence type="ECO:0000256" key="6">
    <source>
        <dbReference type="ARBA" id="ARBA00022695"/>
    </source>
</evidence>
<dbReference type="InterPro" id="IPR002562">
    <property type="entry name" value="3'-5'_exonuclease_dom"/>
</dbReference>
<dbReference type="Gene3D" id="3.30.420.10">
    <property type="entry name" value="Ribonuclease H-like superfamily/Ribonuclease H"/>
    <property type="match status" value="1"/>
</dbReference>
<feature type="domain" description="DNA-directed DNA polymerase family A palm" evidence="21">
    <location>
        <begin position="664"/>
        <end position="871"/>
    </location>
</feature>
<comment type="catalytic activity">
    <reaction evidence="15 17">
        <text>DNA(n) + a 2'-deoxyribonucleoside 5'-triphosphate = DNA(n+1) + diphosphate</text>
        <dbReference type="Rhea" id="RHEA:22508"/>
        <dbReference type="Rhea" id="RHEA-COMP:17339"/>
        <dbReference type="Rhea" id="RHEA-COMP:17340"/>
        <dbReference type="ChEBI" id="CHEBI:33019"/>
        <dbReference type="ChEBI" id="CHEBI:61560"/>
        <dbReference type="ChEBI" id="CHEBI:173112"/>
        <dbReference type="EC" id="2.7.7.7"/>
    </reaction>
</comment>
<evidence type="ECO:0000256" key="4">
    <source>
        <dbReference type="ARBA" id="ARBA00020311"/>
    </source>
</evidence>
<dbReference type="PANTHER" id="PTHR10133:SF27">
    <property type="entry name" value="DNA POLYMERASE NU"/>
    <property type="match status" value="1"/>
</dbReference>
<dbReference type="CDD" id="cd09898">
    <property type="entry name" value="H3TH_53EXO"/>
    <property type="match status" value="1"/>
</dbReference>
<dbReference type="CDD" id="cd09859">
    <property type="entry name" value="PIN_53EXO"/>
    <property type="match status" value="1"/>
</dbReference>
<sequence length="907" mass="100987">MKNIVLVDGSSYLFRAYHALPFLTNKQGEPTGAILGVINMLKKLPTKYNTEHVAVIFDAKGKSFRNDIYSEYKANRKSMDDELRVQIQPLHEIIKKMGFPLIVVDGVEADDVIGTLAKDLEKEDYRVVISTGDKDMAQLVDEKVVLFDSMKNVTTDVDGVVEKYGVRPDQIIDYLALMGDKSDNIPGVPSVGPKTAVKWLNLYENIDGVIANQGKVKGKVGEKLRDNIEQLRLSYTLATIKCDLELGLSLDDLKCKKSDDEYLAKTFTHYGFNTLLKGLGTTAPVATSNNESTPESIEVVHPTSNVTVDYKTVLTMKELENLVAELNSAESFAFDTETDSLDTAEANLVGLSFCTKEGLAYYIPVQHRYLGVPQQLELDVVINALKPVFANTENAKVAHNFKFDEKVLSKYGIDICGDIHDTMIMAYVLKSNGKHSMDAVSKEYLGVEPIPYTEIAGTGRKQQTLDQIDIEIVAKYAAEDADITFRLFNYLGELLVKEKVLDKLYREVEMPLALILNDMEKLGVKIDADKLRNQSAELEQKIADLQAKCFELCGEEFNLSSPVQLREVLFERMGLPAIKKTAKGQASTSEEVLVQLAEEYEVAALIMEYRHLSKLKNTYTDKLPNILDENSRAHTSYNQTGTVTGRLSSSEPNLQNIPIKSVEGRKIREAFIAEDGFVIMAADYSQVELRIMAHLSKDENLVKAFNDGLDIHSATAAEVLGVSLDEVTSEQRRRAKAINFGLIYGMSAFGLAKQLEIPRGEAQEYINVYFDRYPSVKEYMTTAKESCKEKGFVETILGRRLYLPEINAKNGIQRAAAERAAINAPMQGTAADIIKKAMISVNTIIAKKYADTVKMAMQVHDELVFEVAKEKLEEVSAEIKKIMEEAVGLSVPLEVNVDSGKNWDVAH</sequence>
<dbReference type="AlphaFoldDB" id="A0A2Z4XZW9"/>
<evidence type="ECO:0000256" key="18">
    <source>
        <dbReference type="SAM" id="Coils"/>
    </source>
</evidence>
<keyword evidence="13 17" id="KW-0238">DNA-binding</keyword>
<accession>A0A2Z4XZW9</accession>
<dbReference type="NCBIfam" id="NF004397">
    <property type="entry name" value="PRK05755.1"/>
    <property type="match status" value="1"/>
</dbReference>
<evidence type="ECO:0000256" key="9">
    <source>
        <dbReference type="ARBA" id="ARBA00022763"/>
    </source>
</evidence>
<dbReference type="Gene3D" id="3.30.70.370">
    <property type="match status" value="1"/>
</dbReference>
<keyword evidence="12 17" id="KW-0239">DNA-directed DNA polymerase</keyword>
<evidence type="ECO:0000259" key="19">
    <source>
        <dbReference type="SMART" id="SM00474"/>
    </source>
</evidence>
<dbReference type="FunFam" id="3.30.420.10:FF:000026">
    <property type="entry name" value="DNA polymerase I"/>
    <property type="match status" value="1"/>
</dbReference>
<dbReference type="InterPro" id="IPR002421">
    <property type="entry name" value="5-3_exonuclease"/>
</dbReference>
<name>A0A2Z4XZW9_9GAMM</name>
<dbReference type="GO" id="GO:0006261">
    <property type="term" value="P:DNA-templated DNA replication"/>
    <property type="evidence" value="ECO:0007669"/>
    <property type="project" value="UniProtKB-UniRule"/>
</dbReference>
<dbReference type="InterPro" id="IPR029060">
    <property type="entry name" value="PIN-like_dom_sf"/>
</dbReference>